<protein>
    <submittedName>
        <fullName evidence="1">Uncharacterized protein</fullName>
    </submittedName>
</protein>
<dbReference type="GeneID" id="81468184"/>
<keyword evidence="2" id="KW-1185">Reference proteome</keyword>
<dbReference type="OrthoDB" id="76567at2759"/>
<evidence type="ECO:0000313" key="1">
    <source>
        <dbReference type="EMBL" id="KAJ5356669.1"/>
    </source>
</evidence>
<dbReference type="EMBL" id="JAPZBT010000006">
    <property type="protein sequence ID" value="KAJ5356669.1"/>
    <property type="molecule type" value="Genomic_DNA"/>
</dbReference>
<dbReference type="RefSeq" id="XP_056574816.1">
    <property type="nucleotide sequence ID" value="XM_056729001.1"/>
</dbReference>
<evidence type="ECO:0000313" key="2">
    <source>
        <dbReference type="Proteomes" id="UP001147752"/>
    </source>
</evidence>
<dbReference type="Proteomes" id="UP001147752">
    <property type="component" value="Unassembled WGS sequence"/>
</dbReference>
<organism evidence="1 2">
    <name type="scientific">Penicillium concentricum</name>
    <dbReference type="NCBI Taxonomy" id="293559"/>
    <lineage>
        <taxon>Eukaryota</taxon>
        <taxon>Fungi</taxon>
        <taxon>Dikarya</taxon>
        <taxon>Ascomycota</taxon>
        <taxon>Pezizomycotina</taxon>
        <taxon>Eurotiomycetes</taxon>
        <taxon>Eurotiomycetidae</taxon>
        <taxon>Eurotiales</taxon>
        <taxon>Aspergillaceae</taxon>
        <taxon>Penicillium</taxon>
    </lineage>
</organism>
<reference evidence="1" key="2">
    <citation type="journal article" date="2023" name="IMA Fungus">
        <title>Comparative genomic study of the Penicillium genus elucidates a diverse pangenome and 15 lateral gene transfer events.</title>
        <authorList>
            <person name="Petersen C."/>
            <person name="Sorensen T."/>
            <person name="Nielsen M.R."/>
            <person name="Sondergaard T.E."/>
            <person name="Sorensen J.L."/>
            <person name="Fitzpatrick D.A."/>
            <person name="Frisvad J.C."/>
            <person name="Nielsen K.L."/>
        </authorList>
    </citation>
    <scope>NUCLEOTIDE SEQUENCE</scope>
    <source>
        <strain evidence="1">IBT 3081</strain>
    </source>
</reference>
<comment type="caution">
    <text evidence="1">The sequence shown here is derived from an EMBL/GenBank/DDBJ whole genome shotgun (WGS) entry which is preliminary data.</text>
</comment>
<dbReference type="AlphaFoldDB" id="A0A9W9RC93"/>
<name>A0A9W9RC93_9EURO</name>
<proteinExistence type="predicted"/>
<sequence length="200" mass="22702">MESKVQSVATTAFAKIFDAWTGNDDVDYPLLSTSPALVRDDTGSAKKADLSWTPSSLPIGRKTKWPTFAVEMAWSERRHKIETDMVFWLCQSNGDVKAAMSTTVHSRGRISFEIWDLRRAPQGVNPFPFPSQRMEIVRNPAPNRPKIDGRIEIPYEDIYLQQKGANDTNFILTDEDVTKIAKKIWIVQFGLEEHRGSSSR</sequence>
<accession>A0A9W9RC93</accession>
<gene>
    <name evidence="1" type="ORF">N7517_011278</name>
</gene>
<reference evidence="1" key="1">
    <citation type="submission" date="2022-12" db="EMBL/GenBank/DDBJ databases">
        <authorList>
            <person name="Petersen C."/>
        </authorList>
    </citation>
    <scope>NUCLEOTIDE SEQUENCE</scope>
    <source>
        <strain evidence="1">IBT 3081</strain>
    </source>
</reference>